<feature type="transmembrane region" description="Helical" evidence="5">
    <location>
        <begin position="249"/>
        <end position="269"/>
    </location>
</feature>
<dbReference type="InterPro" id="IPR036259">
    <property type="entry name" value="MFS_trans_sf"/>
</dbReference>
<evidence type="ECO:0000256" key="1">
    <source>
        <dbReference type="ARBA" id="ARBA00022692"/>
    </source>
</evidence>
<protein>
    <submittedName>
        <fullName evidence="7">MFS transporter</fullName>
    </submittedName>
</protein>
<evidence type="ECO:0000259" key="6">
    <source>
        <dbReference type="PROSITE" id="PS50850"/>
    </source>
</evidence>
<dbReference type="EMBL" id="NIVS01000019">
    <property type="protein sequence ID" value="OWQ54341.1"/>
    <property type="molecule type" value="Genomic_DNA"/>
</dbReference>
<name>A0A246HPV4_STEMA</name>
<feature type="domain" description="Major facilitator superfamily (MFS) profile" evidence="6">
    <location>
        <begin position="19"/>
        <end position="396"/>
    </location>
</feature>
<dbReference type="Pfam" id="PF07690">
    <property type="entry name" value="MFS_1"/>
    <property type="match status" value="1"/>
</dbReference>
<feature type="transmembrane region" description="Helical" evidence="5">
    <location>
        <begin position="86"/>
        <end position="104"/>
    </location>
</feature>
<accession>A0A246HPV4</accession>
<dbReference type="GO" id="GO:0022857">
    <property type="term" value="F:transmembrane transporter activity"/>
    <property type="evidence" value="ECO:0007669"/>
    <property type="project" value="InterPro"/>
</dbReference>
<feature type="transmembrane region" description="Helical" evidence="5">
    <location>
        <begin position="223"/>
        <end position="243"/>
    </location>
</feature>
<organism evidence="7 8">
    <name type="scientific">Stenotrophomonas maltophilia</name>
    <name type="common">Pseudomonas maltophilia</name>
    <name type="synonym">Xanthomonas maltophilia</name>
    <dbReference type="NCBI Taxonomy" id="40324"/>
    <lineage>
        <taxon>Bacteria</taxon>
        <taxon>Pseudomonadati</taxon>
        <taxon>Pseudomonadota</taxon>
        <taxon>Gammaproteobacteria</taxon>
        <taxon>Lysobacterales</taxon>
        <taxon>Lysobacteraceae</taxon>
        <taxon>Stenotrophomonas</taxon>
        <taxon>Stenotrophomonas maltophilia group</taxon>
    </lineage>
</organism>
<sequence length="448" mass="45586">MPAIASSARASTSPLPSSLLMLFACAAGLSVANVYYAQPLLDALAADLQISTGRIGAVIAATQLGSVAALLWVVPLGDRLDRRRLMAVQTGGLVLALLAVALAAQAWSLLLGMLAVGLLGTAMTQGLIAYAAAAAGGHERGRVVGAAQAGVVVGLLLARVVAGAVADLGGWRAVYLLSAALMLVTGTVLWARLPRLPVLAAPNARTGLIALLRQQPMLRQRGVLGLLLFTVFGLFWSSMSLPLGAPPYALGHTAIGAFALVGLLGALAAARSGHWSDRGHAGRVTTGALWLMLLSWAPIAAMSHHLGWLVLGVLLLDLAVQALHVTNQSRILAAAPQAQAQVIATYMLFYAAGSGLGALAGSAMYAAFGWPGVCMAGAGVSLLALLAWWAMPGYHTITGGHEPCPVPDGSRIDNERSRSGATACPHTATSINSGVTATTPPGNAAPGC</sequence>
<gene>
    <name evidence="7" type="ORF">CEE60_08050</name>
</gene>
<evidence type="ECO:0000256" key="5">
    <source>
        <dbReference type="SAM" id="Phobius"/>
    </source>
</evidence>
<evidence type="ECO:0000313" key="7">
    <source>
        <dbReference type="EMBL" id="OWQ54341.1"/>
    </source>
</evidence>
<evidence type="ECO:0000256" key="2">
    <source>
        <dbReference type="ARBA" id="ARBA00022989"/>
    </source>
</evidence>
<dbReference type="PANTHER" id="PTHR42910:SF1">
    <property type="entry name" value="MAJOR FACILITATOR SUPERFAMILY (MFS) PROFILE DOMAIN-CONTAINING PROTEIN"/>
    <property type="match status" value="1"/>
</dbReference>
<evidence type="ECO:0000256" key="4">
    <source>
        <dbReference type="SAM" id="MobiDB-lite"/>
    </source>
</evidence>
<dbReference type="OrthoDB" id="9815356at2"/>
<feature type="transmembrane region" description="Helical" evidence="5">
    <location>
        <begin position="143"/>
        <end position="166"/>
    </location>
</feature>
<feature type="transmembrane region" description="Helical" evidence="5">
    <location>
        <begin position="281"/>
        <end position="299"/>
    </location>
</feature>
<dbReference type="CDD" id="cd17324">
    <property type="entry name" value="MFS_NepI_like"/>
    <property type="match status" value="1"/>
</dbReference>
<evidence type="ECO:0000256" key="3">
    <source>
        <dbReference type="ARBA" id="ARBA00023136"/>
    </source>
</evidence>
<keyword evidence="2 5" id="KW-1133">Transmembrane helix</keyword>
<comment type="caution">
    <text evidence="7">The sequence shown here is derived from an EMBL/GenBank/DDBJ whole genome shotgun (WGS) entry which is preliminary data.</text>
</comment>
<dbReference type="Gene3D" id="1.20.1250.20">
    <property type="entry name" value="MFS general substrate transporter like domains"/>
    <property type="match status" value="1"/>
</dbReference>
<feature type="transmembrane region" description="Helical" evidence="5">
    <location>
        <begin position="343"/>
        <end position="364"/>
    </location>
</feature>
<feature type="compositionally biased region" description="Polar residues" evidence="4">
    <location>
        <begin position="427"/>
        <end position="441"/>
    </location>
</feature>
<keyword evidence="1 5" id="KW-0812">Transmembrane</keyword>
<evidence type="ECO:0000313" key="8">
    <source>
        <dbReference type="Proteomes" id="UP000198157"/>
    </source>
</evidence>
<feature type="transmembrane region" description="Helical" evidence="5">
    <location>
        <begin position="172"/>
        <end position="191"/>
    </location>
</feature>
<dbReference type="PANTHER" id="PTHR42910">
    <property type="entry name" value="TRANSPORTER SCO4007-RELATED"/>
    <property type="match status" value="1"/>
</dbReference>
<feature type="region of interest" description="Disordered" evidence="4">
    <location>
        <begin position="405"/>
        <end position="448"/>
    </location>
</feature>
<feature type="transmembrane region" description="Helical" evidence="5">
    <location>
        <begin position="305"/>
        <end position="323"/>
    </location>
</feature>
<proteinExistence type="predicted"/>
<feature type="transmembrane region" description="Helical" evidence="5">
    <location>
        <begin position="370"/>
        <end position="391"/>
    </location>
</feature>
<feature type="transmembrane region" description="Helical" evidence="5">
    <location>
        <begin position="110"/>
        <end position="131"/>
    </location>
</feature>
<reference evidence="7 8" key="1">
    <citation type="submission" date="2017-06" db="EMBL/GenBank/DDBJ databases">
        <authorList>
            <person name="Kim H.J."/>
            <person name="Triplett B.A."/>
        </authorList>
    </citation>
    <scope>NUCLEOTIDE SEQUENCE [LARGE SCALE GENOMIC DNA]</scope>
    <source>
        <strain evidence="7 8">13146</strain>
    </source>
</reference>
<dbReference type="Proteomes" id="UP000198157">
    <property type="component" value="Unassembled WGS sequence"/>
</dbReference>
<feature type="transmembrane region" description="Helical" evidence="5">
    <location>
        <begin position="57"/>
        <end position="74"/>
    </location>
</feature>
<dbReference type="InterPro" id="IPR020846">
    <property type="entry name" value="MFS_dom"/>
</dbReference>
<dbReference type="InterPro" id="IPR011701">
    <property type="entry name" value="MFS"/>
</dbReference>
<dbReference type="SUPFAM" id="SSF103473">
    <property type="entry name" value="MFS general substrate transporter"/>
    <property type="match status" value="1"/>
</dbReference>
<feature type="transmembrane region" description="Helical" evidence="5">
    <location>
        <begin position="19"/>
        <end position="37"/>
    </location>
</feature>
<keyword evidence="3 5" id="KW-0472">Membrane</keyword>
<dbReference type="PROSITE" id="PS50850">
    <property type="entry name" value="MFS"/>
    <property type="match status" value="1"/>
</dbReference>
<dbReference type="AlphaFoldDB" id="A0A246HPV4"/>